<comment type="caution">
    <text evidence="1">The sequence shown here is derived from an EMBL/GenBank/DDBJ whole genome shotgun (WGS) entry which is preliminary data.</text>
</comment>
<name>A0ABV6JNZ2_9PROT</name>
<dbReference type="EMBL" id="JBHLUN010000002">
    <property type="protein sequence ID" value="MFC0407442.1"/>
    <property type="molecule type" value="Genomic_DNA"/>
</dbReference>
<evidence type="ECO:0000313" key="1">
    <source>
        <dbReference type="EMBL" id="MFC0407442.1"/>
    </source>
</evidence>
<sequence length="204" mass="21976">MAPWSWSDRRVLAPGLVLAAASVVHVAAVVLALHPRVDEAYVARYIERTSRCLRHPPAPVVASLPARLVPFDGSSDGQRCPALLWAGWHPAEPGLAWSSSGRAVIVLTLLPEVSARRLTLYFPQMLGAALHPRTLRVLVDGVPAASARIDRAGPFETSVAGERLTPGATHRIELLLDRLYTPRELGLGEDERSLGVALAAIILE</sequence>
<accession>A0ABV6JNZ2</accession>
<dbReference type="RefSeq" id="WP_377043141.1">
    <property type="nucleotide sequence ID" value="NZ_JBHLUN010000002.1"/>
</dbReference>
<evidence type="ECO:0000313" key="2">
    <source>
        <dbReference type="Proteomes" id="UP001589865"/>
    </source>
</evidence>
<dbReference type="Proteomes" id="UP001589865">
    <property type="component" value="Unassembled WGS sequence"/>
</dbReference>
<reference evidence="1 2" key="1">
    <citation type="submission" date="2024-09" db="EMBL/GenBank/DDBJ databases">
        <authorList>
            <person name="Sun Q."/>
            <person name="Mori K."/>
        </authorList>
    </citation>
    <scope>NUCLEOTIDE SEQUENCE [LARGE SCALE GENOMIC DNA]</scope>
    <source>
        <strain evidence="1 2">TBRC 5777</strain>
    </source>
</reference>
<organism evidence="1 2">
    <name type="scientific">Roseomonas elaeocarpi</name>
    <dbReference type="NCBI Taxonomy" id="907779"/>
    <lineage>
        <taxon>Bacteria</taxon>
        <taxon>Pseudomonadati</taxon>
        <taxon>Pseudomonadota</taxon>
        <taxon>Alphaproteobacteria</taxon>
        <taxon>Acetobacterales</taxon>
        <taxon>Roseomonadaceae</taxon>
        <taxon>Roseomonas</taxon>
    </lineage>
</organism>
<protein>
    <submittedName>
        <fullName evidence="1">Uncharacterized protein</fullName>
    </submittedName>
</protein>
<proteinExistence type="predicted"/>
<keyword evidence="2" id="KW-1185">Reference proteome</keyword>
<gene>
    <name evidence="1" type="ORF">ACFFGY_04225</name>
</gene>